<dbReference type="Proteomes" id="UP001075354">
    <property type="component" value="Chromosome 10"/>
</dbReference>
<name>A0AAV7XBR7_9NEOP</name>
<evidence type="ECO:0000259" key="2">
    <source>
        <dbReference type="Pfam" id="PF00644"/>
    </source>
</evidence>
<dbReference type="InterPro" id="IPR051712">
    <property type="entry name" value="ARTD-AVP"/>
</dbReference>
<feature type="region of interest" description="Disordered" evidence="1">
    <location>
        <begin position="1"/>
        <end position="41"/>
    </location>
</feature>
<protein>
    <recommendedName>
        <fullName evidence="2">PARP catalytic domain-containing protein</fullName>
    </recommendedName>
</protein>
<feature type="region of interest" description="Disordered" evidence="1">
    <location>
        <begin position="72"/>
        <end position="93"/>
    </location>
</feature>
<organism evidence="3 4">
    <name type="scientific">Megalurothrips usitatus</name>
    <name type="common">bean blossom thrips</name>
    <dbReference type="NCBI Taxonomy" id="439358"/>
    <lineage>
        <taxon>Eukaryota</taxon>
        <taxon>Metazoa</taxon>
        <taxon>Ecdysozoa</taxon>
        <taxon>Arthropoda</taxon>
        <taxon>Hexapoda</taxon>
        <taxon>Insecta</taxon>
        <taxon>Pterygota</taxon>
        <taxon>Neoptera</taxon>
        <taxon>Paraneoptera</taxon>
        <taxon>Thysanoptera</taxon>
        <taxon>Terebrantia</taxon>
        <taxon>Thripoidea</taxon>
        <taxon>Thripidae</taxon>
        <taxon>Megalurothrips</taxon>
    </lineage>
</organism>
<evidence type="ECO:0000256" key="1">
    <source>
        <dbReference type="SAM" id="MobiDB-lite"/>
    </source>
</evidence>
<accession>A0AAV7XBR7</accession>
<dbReference type="GO" id="GO:0003950">
    <property type="term" value="F:NAD+ poly-ADP-ribosyltransferase activity"/>
    <property type="evidence" value="ECO:0007669"/>
    <property type="project" value="InterPro"/>
</dbReference>
<dbReference type="Pfam" id="PF00644">
    <property type="entry name" value="PARP"/>
    <property type="match status" value="1"/>
</dbReference>
<dbReference type="InterPro" id="IPR012317">
    <property type="entry name" value="Poly(ADP-ribose)pol_cat_dom"/>
</dbReference>
<keyword evidence="4" id="KW-1185">Reference proteome</keyword>
<evidence type="ECO:0000313" key="3">
    <source>
        <dbReference type="EMBL" id="KAJ1523471.1"/>
    </source>
</evidence>
<comment type="caution">
    <text evidence="3">The sequence shown here is derived from an EMBL/GenBank/DDBJ whole genome shotgun (WGS) entry which is preliminary data.</text>
</comment>
<dbReference type="GO" id="GO:1990404">
    <property type="term" value="F:NAD+-protein mono-ADP-ribosyltransferase activity"/>
    <property type="evidence" value="ECO:0007669"/>
    <property type="project" value="TreeGrafter"/>
</dbReference>
<dbReference type="PANTHER" id="PTHR45740">
    <property type="entry name" value="POLY [ADP-RIBOSE] POLYMERASE"/>
    <property type="match status" value="1"/>
</dbReference>
<gene>
    <name evidence="3" type="ORF">ONE63_001325</name>
</gene>
<dbReference type="GO" id="GO:0005634">
    <property type="term" value="C:nucleus"/>
    <property type="evidence" value="ECO:0007669"/>
    <property type="project" value="TreeGrafter"/>
</dbReference>
<dbReference type="SUPFAM" id="SSF56399">
    <property type="entry name" value="ADP-ribosylation"/>
    <property type="match status" value="1"/>
</dbReference>
<proteinExistence type="predicted"/>
<dbReference type="EMBL" id="JAPTSV010000010">
    <property type="protein sequence ID" value="KAJ1523471.1"/>
    <property type="molecule type" value="Genomic_DNA"/>
</dbReference>
<dbReference type="PANTHER" id="PTHR45740:SF2">
    <property type="entry name" value="POLY [ADP-RIBOSE] POLYMERASE"/>
    <property type="match status" value="1"/>
</dbReference>
<dbReference type="Gene3D" id="3.90.228.10">
    <property type="match status" value="1"/>
</dbReference>
<feature type="domain" description="PARP catalytic" evidence="2">
    <location>
        <begin position="191"/>
        <end position="311"/>
    </location>
</feature>
<reference evidence="3" key="1">
    <citation type="submission" date="2022-12" db="EMBL/GenBank/DDBJ databases">
        <title>Chromosome-level genome assembly of the bean flower thrips Megalurothrips usitatus.</title>
        <authorList>
            <person name="Ma L."/>
            <person name="Liu Q."/>
            <person name="Li H."/>
            <person name="Cai W."/>
        </authorList>
    </citation>
    <scope>NUCLEOTIDE SEQUENCE</scope>
    <source>
        <strain evidence="3">Cailab_2022a</strain>
    </source>
</reference>
<evidence type="ECO:0000313" key="4">
    <source>
        <dbReference type="Proteomes" id="UP001075354"/>
    </source>
</evidence>
<dbReference type="AlphaFoldDB" id="A0AAV7XBR7"/>
<sequence>MSAASSRTATVTSSTAPICTSPTAAAPTAANCSSSTPVPLREAPTSSAFAAAKAPARDEVFVFTGSGAMGSGPAAPAVAPASTPVSSAATPTVTPVAPPLASAVGPVLAPSVTSAVTPPEAKRARTDVVDVPLDKAVRLVGACGGRLVHRTGLDGVGSPYSWPWSWTVQGDARPGDERSPLRFEPLAAGGDEYETIRAAFDDTCRGRGFRVTGICRVENDRLLRLFQNRVRGLEERCGEVAVVRVYHGTLRASVEPICEGNLDPQLAGRASAHTRWGKGVNFSPISYYSSHYCDQQATHRSMLVCDVAMSRVCSARDIGEAPPLPEDAGRVYDTNVKLEPSVQVVCKFADNEFYPAYVIDYAAPPAGHRPEARRRKGRMGRGVVGAPSAYYHQVQPQRVWPWQRGNGDFDDVGGQRQPGYDFTRYSGCNFNFTTSSSFTQYAGYNGFSGYTSYTGFRGYSGYYPSQGAGYHNYRW</sequence>